<feature type="domain" description="Ketosynthase family 3 (KS3)" evidence="5">
    <location>
        <begin position="14"/>
        <end position="413"/>
    </location>
</feature>
<dbReference type="CDD" id="cd00834">
    <property type="entry name" value="KAS_I_II"/>
    <property type="match status" value="1"/>
</dbReference>
<dbReference type="Pfam" id="PF02801">
    <property type="entry name" value="Ketoacyl-synt_C"/>
    <property type="match status" value="1"/>
</dbReference>
<reference evidence="6" key="2">
    <citation type="submission" date="2020-09" db="EMBL/GenBank/DDBJ databases">
        <authorList>
            <person name="Sun Q."/>
            <person name="Ohkuma M."/>
        </authorList>
    </citation>
    <scope>NUCLEOTIDE SEQUENCE</scope>
    <source>
        <strain evidence="6">JCM 4059</strain>
    </source>
</reference>
<dbReference type="Pfam" id="PF00109">
    <property type="entry name" value="ketoacyl-synt"/>
    <property type="match status" value="1"/>
</dbReference>
<sequence length="416" mass="42521">MSDRGTAGTATPAPRRVVVTGLGAVSGLGLGAREFVDAIRAGRSGIAPAEQFDTTGFERTLAGEVQGFKAEEHLRRIHPSRWGRSAQLAAAAARQAAEDAGLTEAGPAALRAASCFGTTNGESQVLEQLTAQWVGEGLGLLSPDLVEQADAGRIAAAVNAELGLTGEALTLGTACAAGNYAVGYGYDLIRTGEADVVLCGGADASNRATHAGFHRLGALAEDVPRPFDEHRDGIVTAEGGAALLLEPLESALARGARIYAEVLGYGMTCDAHHMTNPYAASIAECIRRAHRSAGIAPGDVDYVCAHGTGTPANDSTEVAAVREAFGGTVPPISSVKSMLGHTMGAAAAFGAVVCCAALSEGFLPASTTVRVVDPALGADVDCVPHRAREHRPRVVENHGFAFGGNNAVTIFGEFAA</sequence>
<dbReference type="RefSeq" id="WP_190129505.1">
    <property type="nucleotide sequence ID" value="NZ_BNBD01000004.1"/>
</dbReference>
<evidence type="ECO:0000256" key="3">
    <source>
        <dbReference type="ARBA" id="ARBA00023315"/>
    </source>
</evidence>
<dbReference type="AlphaFoldDB" id="A0A919B3B7"/>
<proteinExistence type="inferred from homology"/>
<comment type="similarity">
    <text evidence="1 4">Belongs to the thiolase-like superfamily. Beta-ketoacyl-ACP synthases family.</text>
</comment>
<accession>A0A919B3B7</accession>
<dbReference type="InterPro" id="IPR016039">
    <property type="entry name" value="Thiolase-like"/>
</dbReference>
<dbReference type="PROSITE" id="PS52004">
    <property type="entry name" value="KS3_2"/>
    <property type="match status" value="1"/>
</dbReference>
<keyword evidence="3" id="KW-0012">Acyltransferase</keyword>
<dbReference type="PROSITE" id="PS00606">
    <property type="entry name" value="KS3_1"/>
    <property type="match status" value="1"/>
</dbReference>
<dbReference type="InterPro" id="IPR020841">
    <property type="entry name" value="PKS_Beta-ketoAc_synthase_dom"/>
</dbReference>
<evidence type="ECO:0000259" key="5">
    <source>
        <dbReference type="PROSITE" id="PS52004"/>
    </source>
</evidence>
<dbReference type="Proteomes" id="UP000638313">
    <property type="component" value="Unassembled WGS sequence"/>
</dbReference>
<reference evidence="6" key="1">
    <citation type="journal article" date="2014" name="Int. J. Syst. Evol. Microbiol.">
        <title>Complete genome sequence of Corynebacterium casei LMG S-19264T (=DSM 44701T), isolated from a smear-ripened cheese.</title>
        <authorList>
            <consortium name="US DOE Joint Genome Institute (JGI-PGF)"/>
            <person name="Walter F."/>
            <person name="Albersmeier A."/>
            <person name="Kalinowski J."/>
            <person name="Ruckert C."/>
        </authorList>
    </citation>
    <scope>NUCLEOTIDE SEQUENCE</scope>
    <source>
        <strain evidence="6">JCM 4059</strain>
    </source>
</reference>
<dbReference type="PANTHER" id="PTHR11712:SF336">
    <property type="entry name" value="3-OXOACYL-[ACYL-CARRIER-PROTEIN] SYNTHASE, MITOCHONDRIAL"/>
    <property type="match status" value="1"/>
</dbReference>
<dbReference type="InterPro" id="IPR000794">
    <property type="entry name" value="Beta-ketoacyl_synthase"/>
</dbReference>
<evidence type="ECO:0000256" key="2">
    <source>
        <dbReference type="ARBA" id="ARBA00022679"/>
    </source>
</evidence>
<evidence type="ECO:0000256" key="1">
    <source>
        <dbReference type="ARBA" id="ARBA00008467"/>
    </source>
</evidence>
<keyword evidence="2 4" id="KW-0808">Transferase</keyword>
<keyword evidence="7" id="KW-1185">Reference proteome</keyword>
<dbReference type="GO" id="GO:0006633">
    <property type="term" value="P:fatty acid biosynthetic process"/>
    <property type="evidence" value="ECO:0007669"/>
    <property type="project" value="InterPro"/>
</dbReference>
<evidence type="ECO:0000313" key="6">
    <source>
        <dbReference type="EMBL" id="GHF41984.1"/>
    </source>
</evidence>
<dbReference type="Gene3D" id="3.40.47.10">
    <property type="match status" value="2"/>
</dbReference>
<dbReference type="SMART" id="SM00825">
    <property type="entry name" value="PKS_KS"/>
    <property type="match status" value="1"/>
</dbReference>
<evidence type="ECO:0000256" key="4">
    <source>
        <dbReference type="RuleBase" id="RU003694"/>
    </source>
</evidence>
<dbReference type="InterPro" id="IPR014030">
    <property type="entry name" value="Ketoacyl_synth_N"/>
</dbReference>
<name>A0A919B3B7_9ACTN</name>
<dbReference type="PANTHER" id="PTHR11712">
    <property type="entry name" value="POLYKETIDE SYNTHASE-RELATED"/>
    <property type="match status" value="1"/>
</dbReference>
<organism evidence="6 7">
    <name type="scientific">Streptomyces mashuensis</name>
    <dbReference type="NCBI Taxonomy" id="33904"/>
    <lineage>
        <taxon>Bacteria</taxon>
        <taxon>Bacillati</taxon>
        <taxon>Actinomycetota</taxon>
        <taxon>Actinomycetes</taxon>
        <taxon>Kitasatosporales</taxon>
        <taxon>Streptomycetaceae</taxon>
        <taxon>Streptomyces</taxon>
    </lineage>
</organism>
<comment type="caution">
    <text evidence="6">The sequence shown here is derived from an EMBL/GenBank/DDBJ whole genome shotgun (WGS) entry which is preliminary data.</text>
</comment>
<evidence type="ECO:0000313" key="7">
    <source>
        <dbReference type="Proteomes" id="UP000638313"/>
    </source>
</evidence>
<dbReference type="InterPro" id="IPR014031">
    <property type="entry name" value="Ketoacyl_synth_C"/>
</dbReference>
<dbReference type="SUPFAM" id="SSF53901">
    <property type="entry name" value="Thiolase-like"/>
    <property type="match status" value="2"/>
</dbReference>
<gene>
    <name evidence="6" type="primary">fabF</name>
    <name evidence="6" type="ORF">GCM10010218_23830</name>
</gene>
<dbReference type="EMBL" id="BNBD01000004">
    <property type="protein sequence ID" value="GHF41984.1"/>
    <property type="molecule type" value="Genomic_DNA"/>
</dbReference>
<dbReference type="InterPro" id="IPR018201">
    <property type="entry name" value="Ketoacyl_synth_AS"/>
</dbReference>
<protein>
    <submittedName>
        <fullName evidence="6">3-oxoacyl-ACP synthase</fullName>
    </submittedName>
</protein>
<dbReference type="GO" id="GO:0004315">
    <property type="term" value="F:3-oxoacyl-[acyl-carrier-protein] synthase activity"/>
    <property type="evidence" value="ECO:0007669"/>
    <property type="project" value="InterPro"/>
</dbReference>